<dbReference type="Proteomes" id="UP001176961">
    <property type="component" value="Unassembled WGS sequence"/>
</dbReference>
<feature type="signal peptide" evidence="1">
    <location>
        <begin position="1"/>
        <end position="40"/>
    </location>
</feature>
<evidence type="ECO:0000313" key="3">
    <source>
        <dbReference type="Proteomes" id="UP001176961"/>
    </source>
</evidence>
<feature type="chain" id="PRO_5041438083" evidence="1">
    <location>
        <begin position="41"/>
        <end position="93"/>
    </location>
</feature>
<evidence type="ECO:0000313" key="2">
    <source>
        <dbReference type="EMBL" id="CAJ0604986.1"/>
    </source>
</evidence>
<name>A0AA36MAN5_CYLNA</name>
<accession>A0AA36MAN5</accession>
<keyword evidence="3" id="KW-1185">Reference proteome</keyword>
<sequence>MEIACYYKMPHICEEMAHCTTMRFLLCLLLCISVLYLAECSTIDGQDRAKRQIANMPNPFSTGGRRLPPGRYGGYGSVRPVNPFQRALGISPL</sequence>
<keyword evidence="1" id="KW-0732">Signal</keyword>
<reference evidence="2" key="1">
    <citation type="submission" date="2023-07" db="EMBL/GenBank/DDBJ databases">
        <authorList>
            <consortium name="CYATHOMIX"/>
        </authorList>
    </citation>
    <scope>NUCLEOTIDE SEQUENCE</scope>
    <source>
        <strain evidence="2">N/A</strain>
    </source>
</reference>
<gene>
    <name evidence="2" type="ORF">CYNAS_LOCUS16969</name>
</gene>
<proteinExistence type="predicted"/>
<dbReference type="AlphaFoldDB" id="A0AA36MAN5"/>
<evidence type="ECO:0000256" key="1">
    <source>
        <dbReference type="SAM" id="SignalP"/>
    </source>
</evidence>
<protein>
    <submittedName>
        <fullName evidence="2">Uncharacterized protein</fullName>
    </submittedName>
</protein>
<comment type="caution">
    <text evidence="2">The sequence shown here is derived from an EMBL/GenBank/DDBJ whole genome shotgun (WGS) entry which is preliminary data.</text>
</comment>
<organism evidence="2 3">
    <name type="scientific">Cylicocyclus nassatus</name>
    <name type="common">Nematode worm</name>
    <dbReference type="NCBI Taxonomy" id="53992"/>
    <lineage>
        <taxon>Eukaryota</taxon>
        <taxon>Metazoa</taxon>
        <taxon>Ecdysozoa</taxon>
        <taxon>Nematoda</taxon>
        <taxon>Chromadorea</taxon>
        <taxon>Rhabditida</taxon>
        <taxon>Rhabditina</taxon>
        <taxon>Rhabditomorpha</taxon>
        <taxon>Strongyloidea</taxon>
        <taxon>Strongylidae</taxon>
        <taxon>Cylicocyclus</taxon>
    </lineage>
</organism>
<dbReference type="EMBL" id="CATQJL010000316">
    <property type="protein sequence ID" value="CAJ0604986.1"/>
    <property type="molecule type" value="Genomic_DNA"/>
</dbReference>